<keyword evidence="1" id="KW-1003">Cell membrane</keyword>
<evidence type="ECO:0000256" key="3">
    <source>
        <dbReference type="ARBA" id="ARBA00022989"/>
    </source>
</evidence>
<dbReference type="RefSeq" id="WP_219799033.1">
    <property type="nucleotide sequence ID" value="NZ_CP080095.1"/>
</dbReference>
<keyword evidence="4 5" id="KW-0472">Membrane</keyword>
<keyword evidence="2 5" id="KW-0812">Transmembrane</keyword>
<evidence type="ECO:0000313" key="7">
    <source>
        <dbReference type="Proteomes" id="UP000826462"/>
    </source>
</evidence>
<evidence type="ECO:0000256" key="5">
    <source>
        <dbReference type="SAM" id="Phobius"/>
    </source>
</evidence>
<reference evidence="6 7" key="1">
    <citation type="submission" date="2021-07" db="EMBL/GenBank/DDBJ databases">
        <title>Paraburkholderia edwinii protects Aspergillus sp. from phenazines by acting as a toxin sponge.</title>
        <authorList>
            <person name="Dahlstrom K.M."/>
            <person name="Newman D.K."/>
        </authorList>
    </citation>
    <scope>NUCLEOTIDE SEQUENCE [LARGE SCALE GENOMIC DNA]</scope>
    <source>
        <strain evidence="6 7">Pe01</strain>
    </source>
</reference>
<feature type="transmembrane region" description="Helical" evidence="5">
    <location>
        <begin position="46"/>
        <end position="64"/>
    </location>
</feature>
<evidence type="ECO:0000256" key="2">
    <source>
        <dbReference type="ARBA" id="ARBA00022692"/>
    </source>
</evidence>
<keyword evidence="3 5" id="KW-1133">Transmembrane helix</keyword>
<proteinExistence type="predicted"/>
<evidence type="ECO:0000256" key="1">
    <source>
        <dbReference type="ARBA" id="ARBA00022475"/>
    </source>
</evidence>
<dbReference type="Proteomes" id="UP000826462">
    <property type="component" value="Chromosome 1"/>
</dbReference>
<protein>
    <submittedName>
        <fullName evidence="6">DUF1656 domain-containing protein</fullName>
    </submittedName>
</protein>
<dbReference type="Pfam" id="PF07869">
    <property type="entry name" value="DUF1656"/>
    <property type="match status" value="1"/>
</dbReference>
<gene>
    <name evidence="6" type="ORF">KZJ38_04855</name>
</gene>
<evidence type="ECO:0000313" key="6">
    <source>
        <dbReference type="EMBL" id="QYD69694.1"/>
    </source>
</evidence>
<feature type="transmembrane region" description="Helical" evidence="5">
    <location>
        <begin position="6"/>
        <end position="25"/>
    </location>
</feature>
<dbReference type="EMBL" id="CP080095">
    <property type="protein sequence ID" value="QYD69694.1"/>
    <property type="molecule type" value="Genomic_DNA"/>
</dbReference>
<sequence length="69" mass="7741">MIGEINIVGVFVPTVLVLMLVAYLIKRGVVALLALTGFYRFIWHRAAFDFCIYVFIFGAVVVLTKRFGA</sequence>
<keyword evidence="7" id="KW-1185">Reference proteome</keyword>
<name>A0ABX8ULG0_9BURK</name>
<organism evidence="6 7">
    <name type="scientific">Paraburkholderia edwinii</name>
    <dbReference type="NCBI Taxonomy" id="2861782"/>
    <lineage>
        <taxon>Bacteria</taxon>
        <taxon>Pseudomonadati</taxon>
        <taxon>Pseudomonadota</taxon>
        <taxon>Betaproteobacteria</taxon>
        <taxon>Burkholderiales</taxon>
        <taxon>Burkholderiaceae</taxon>
        <taxon>Paraburkholderia</taxon>
    </lineage>
</organism>
<evidence type="ECO:0000256" key="4">
    <source>
        <dbReference type="ARBA" id="ARBA00023136"/>
    </source>
</evidence>
<dbReference type="InterPro" id="IPR012451">
    <property type="entry name" value="DUF1656"/>
</dbReference>
<accession>A0ABX8ULG0</accession>